<evidence type="ECO:0000259" key="2">
    <source>
        <dbReference type="Pfam" id="PF03129"/>
    </source>
</evidence>
<organism evidence="3">
    <name type="scientific">marine sediment metagenome</name>
    <dbReference type="NCBI Taxonomy" id="412755"/>
    <lineage>
        <taxon>unclassified sequences</taxon>
        <taxon>metagenomes</taxon>
        <taxon>ecological metagenomes</taxon>
    </lineage>
</organism>
<dbReference type="Gene3D" id="3.40.50.800">
    <property type="entry name" value="Anticodon-binding domain"/>
    <property type="match status" value="1"/>
</dbReference>
<proteinExistence type="inferred from homology"/>
<dbReference type="InterPro" id="IPR004154">
    <property type="entry name" value="Anticodon-bd"/>
</dbReference>
<evidence type="ECO:0000256" key="1">
    <source>
        <dbReference type="ARBA" id="ARBA00008226"/>
    </source>
</evidence>
<feature type="domain" description="Anticodon-binding" evidence="2">
    <location>
        <begin position="1"/>
        <end position="85"/>
    </location>
</feature>
<sequence length="85" mass="9358">VVSVSESVRPKAIEVAQQLRRAGVSTEMDLLSRGMRKQLDNANTKGVSKVVIVGERELAEGCVAVRDMSTAEQKKVKLEELLEYV</sequence>
<dbReference type="PANTHER" id="PTHR11476:SF7">
    <property type="entry name" value="HISTIDINE--TRNA LIGASE"/>
    <property type="match status" value="1"/>
</dbReference>
<dbReference type="SUPFAM" id="SSF52954">
    <property type="entry name" value="Class II aaRS ABD-related"/>
    <property type="match status" value="1"/>
</dbReference>
<gene>
    <name evidence="3" type="ORF">S03H2_58929</name>
</gene>
<dbReference type="CDD" id="cd00859">
    <property type="entry name" value="HisRS_anticodon"/>
    <property type="match status" value="1"/>
</dbReference>
<feature type="non-terminal residue" evidence="3">
    <location>
        <position position="1"/>
    </location>
</feature>
<dbReference type="AlphaFoldDB" id="X1I9K3"/>
<dbReference type="Pfam" id="PF03129">
    <property type="entry name" value="HGTP_anticodon"/>
    <property type="match status" value="1"/>
</dbReference>
<dbReference type="InterPro" id="IPR036621">
    <property type="entry name" value="Anticodon-bd_dom_sf"/>
</dbReference>
<dbReference type="PANTHER" id="PTHR11476">
    <property type="entry name" value="HISTIDYL-TRNA SYNTHETASE"/>
    <property type="match status" value="1"/>
</dbReference>
<comment type="caution">
    <text evidence="3">The sequence shown here is derived from an EMBL/GenBank/DDBJ whole genome shotgun (WGS) entry which is preliminary data.</text>
</comment>
<accession>X1I9K3</accession>
<comment type="similarity">
    <text evidence="1">Belongs to the class-II aminoacyl-tRNA synthetase family.</text>
</comment>
<protein>
    <recommendedName>
        <fullName evidence="2">Anticodon-binding domain-containing protein</fullName>
    </recommendedName>
</protein>
<reference evidence="3" key="1">
    <citation type="journal article" date="2014" name="Front. Microbiol.">
        <title>High frequency of phylogenetically diverse reductive dehalogenase-homologous genes in deep subseafloor sedimentary metagenomes.</title>
        <authorList>
            <person name="Kawai M."/>
            <person name="Futagami T."/>
            <person name="Toyoda A."/>
            <person name="Takaki Y."/>
            <person name="Nishi S."/>
            <person name="Hori S."/>
            <person name="Arai W."/>
            <person name="Tsubouchi T."/>
            <person name="Morono Y."/>
            <person name="Uchiyama I."/>
            <person name="Ito T."/>
            <person name="Fujiyama A."/>
            <person name="Inagaki F."/>
            <person name="Takami H."/>
        </authorList>
    </citation>
    <scope>NUCLEOTIDE SEQUENCE</scope>
    <source>
        <strain evidence="3">Expedition CK06-06</strain>
    </source>
</reference>
<name>X1I9K3_9ZZZZ</name>
<dbReference type="InterPro" id="IPR033656">
    <property type="entry name" value="HisRS_anticodon"/>
</dbReference>
<evidence type="ECO:0000313" key="3">
    <source>
        <dbReference type="EMBL" id="GAH78372.1"/>
    </source>
</evidence>
<dbReference type="EMBL" id="BARU01037863">
    <property type="protein sequence ID" value="GAH78372.1"/>
    <property type="molecule type" value="Genomic_DNA"/>
</dbReference>